<dbReference type="InterPro" id="IPR032710">
    <property type="entry name" value="NTF2-like_dom_sf"/>
</dbReference>
<gene>
    <name evidence="1" type="ORF">AHIS1636_23170</name>
</gene>
<dbReference type="PANTHER" id="PTHR38436:SF1">
    <property type="entry name" value="ESTER CYCLASE"/>
    <property type="match status" value="1"/>
</dbReference>
<sequence length="138" mass="15100">MAGGAGIIERFYREVMEGGNLDLINELGSESYTEHEEPMPGQPPGLDGIRFYVNTFRSAFPDIKAKAIEPVISAGDMETTRVVLTGTHDGEFLGIAPTGKTVEFNTMDMIRVENGKAVEHWGVTDLLKLMQQIGAVRT</sequence>
<dbReference type="EMBL" id="BRVS01000009">
    <property type="protein sequence ID" value="GLB67877.1"/>
    <property type="molecule type" value="Genomic_DNA"/>
</dbReference>
<dbReference type="Gene3D" id="3.10.450.50">
    <property type="match status" value="1"/>
</dbReference>
<evidence type="ECO:0008006" key="3">
    <source>
        <dbReference type="Google" id="ProtNLM"/>
    </source>
</evidence>
<name>A0ABQ5MW41_9MICC</name>
<accession>A0ABQ5MW41</accession>
<evidence type="ECO:0000313" key="2">
    <source>
        <dbReference type="Proteomes" id="UP001209654"/>
    </source>
</evidence>
<dbReference type="Pfam" id="PF07366">
    <property type="entry name" value="SnoaL"/>
    <property type="match status" value="1"/>
</dbReference>
<proteinExistence type="predicted"/>
<protein>
    <recommendedName>
        <fullName evidence="3">Ester cyclase</fullName>
    </recommendedName>
</protein>
<dbReference type="Proteomes" id="UP001209654">
    <property type="component" value="Unassembled WGS sequence"/>
</dbReference>
<dbReference type="PANTHER" id="PTHR38436">
    <property type="entry name" value="POLYKETIDE CYCLASE SNOAL-LIKE DOMAIN"/>
    <property type="match status" value="1"/>
</dbReference>
<dbReference type="SUPFAM" id="SSF54427">
    <property type="entry name" value="NTF2-like"/>
    <property type="match status" value="1"/>
</dbReference>
<dbReference type="RefSeq" id="WP_264795988.1">
    <property type="nucleotide sequence ID" value="NZ_BRVS01000009.1"/>
</dbReference>
<comment type="caution">
    <text evidence="1">The sequence shown here is derived from an EMBL/GenBank/DDBJ whole genome shotgun (WGS) entry which is preliminary data.</text>
</comment>
<reference evidence="1 2" key="1">
    <citation type="journal article" date="2023" name="Int. J. Syst. Evol. Microbiol.">
        <title>Arthrobacter mangrovi sp. nov., an actinobacterium isolated from the rhizosphere of a mangrove.</title>
        <authorList>
            <person name="Hamada M."/>
            <person name="Saitou S."/>
            <person name="Enomoto N."/>
            <person name="Nanri K."/>
            <person name="Hidaka K."/>
            <person name="Miura T."/>
            <person name="Tamura T."/>
        </authorList>
    </citation>
    <scope>NUCLEOTIDE SEQUENCE [LARGE SCALE GENOMIC DNA]</scope>
    <source>
        <strain evidence="1 2">NBRC 112813</strain>
    </source>
</reference>
<organism evidence="1 2">
    <name type="scientific">Arthrobacter mangrovi</name>
    <dbReference type="NCBI Taxonomy" id="2966350"/>
    <lineage>
        <taxon>Bacteria</taxon>
        <taxon>Bacillati</taxon>
        <taxon>Actinomycetota</taxon>
        <taxon>Actinomycetes</taxon>
        <taxon>Micrococcales</taxon>
        <taxon>Micrococcaceae</taxon>
        <taxon>Arthrobacter</taxon>
    </lineage>
</organism>
<keyword evidence="2" id="KW-1185">Reference proteome</keyword>
<dbReference type="InterPro" id="IPR009959">
    <property type="entry name" value="Cyclase_SnoaL-like"/>
</dbReference>
<evidence type="ECO:0000313" key="1">
    <source>
        <dbReference type="EMBL" id="GLB67877.1"/>
    </source>
</evidence>